<evidence type="ECO:0000259" key="3">
    <source>
        <dbReference type="Pfam" id="PF24244"/>
    </source>
</evidence>
<dbReference type="GO" id="GO:0031011">
    <property type="term" value="C:Ino80 complex"/>
    <property type="evidence" value="ECO:0007669"/>
    <property type="project" value="InterPro"/>
</dbReference>
<sequence>MDDSPTKPPRDRSADSPPADDTIAVGERAESNNGNDEGEPAVDQRPKYRSWKKKWRKLRITFDQKGSEAEVLWNQEQKAKATIKRIAIENDRLLDLLADINASAQIPPEKRISIPSSESHSPDRLPKSLSALESDVPHLSLDRAKNSLPHFLTDVTPVPGEDDPAPFLTVDEVENYLFEVDRRLGLPRLPSLAPASREDTPRGGGPPASSFTSSSTRDFMLRHPHSAYNWLKLNAPHVFLQGDDEEGSGKARPKGEKGGKTAAEKAPAEKTPRASAGSKRQSKADRLAAREREDRDHMDVSGEEREGPDAGVLAKKRKRDDGEAGYRPKGGARPVKKKRKSEGGGEGGGAKKRRASGVEKGE</sequence>
<dbReference type="InterPro" id="IPR055449">
    <property type="entry name" value="Iec3-like_M"/>
</dbReference>
<gene>
    <name evidence="4" type="ORF">DNG_09345</name>
</gene>
<comment type="caution">
    <text evidence="4">The sequence shown here is derived from an EMBL/GenBank/DDBJ whole genome shotgun (WGS) entry which is preliminary data.</text>
</comment>
<feature type="domain" description="INO80 complex subunit 3-like middle region" evidence="3">
    <location>
        <begin position="127"/>
        <end position="243"/>
    </location>
</feature>
<evidence type="ECO:0000256" key="1">
    <source>
        <dbReference type="SAM" id="MobiDB-lite"/>
    </source>
</evidence>
<feature type="region of interest" description="Disordered" evidence="1">
    <location>
        <begin position="108"/>
        <end position="128"/>
    </location>
</feature>
<organism evidence="4 5">
    <name type="scientific">Cephalotrichum gorgonifer</name>
    <dbReference type="NCBI Taxonomy" id="2041049"/>
    <lineage>
        <taxon>Eukaryota</taxon>
        <taxon>Fungi</taxon>
        <taxon>Dikarya</taxon>
        <taxon>Ascomycota</taxon>
        <taxon>Pezizomycotina</taxon>
        <taxon>Sordariomycetes</taxon>
        <taxon>Hypocreomycetidae</taxon>
        <taxon>Microascales</taxon>
        <taxon>Microascaceae</taxon>
        <taxon>Cephalotrichum</taxon>
    </lineage>
</organism>
<dbReference type="EMBL" id="ONZQ02000016">
    <property type="protein sequence ID" value="SPO06653.1"/>
    <property type="molecule type" value="Genomic_DNA"/>
</dbReference>
<dbReference type="Pfam" id="PF24244">
    <property type="entry name" value="Iec3-like_M"/>
    <property type="match status" value="1"/>
</dbReference>
<keyword evidence="5" id="KW-1185">Reference proteome</keyword>
<feature type="domain" description="INO80 complex subunit 3 N-terminal" evidence="2">
    <location>
        <begin position="49"/>
        <end position="114"/>
    </location>
</feature>
<proteinExistence type="predicted"/>
<feature type="compositionally biased region" description="Basic and acidic residues" evidence="1">
    <location>
        <begin position="247"/>
        <end position="272"/>
    </location>
</feature>
<accession>A0AAE8N7K9</accession>
<evidence type="ECO:0000259" key="2">
    <source>
        <dbReference type="Pfam" id="PF14612"/>
    </source>
</evidence>
<feature type="region of interest" description="Disordered" evidence="1">
    <location>
        <begin position="189"/>
        <end position="215"/>
    </location>
</feature>
<feature type="region of interest" description="Disordered" evidence="1">
    <location>
        <begin position="1"/>
        <end position="48"/>
    </location>
</feature>
<dbReference type="InterPro" id="IPR032742">
    <property type="entry name" value="Iec3_N"/>
</dbReference>
<dbReference type="GO" id="GO:0006338">
    <property type="term" value="P:chromatin remodeling"/>
    <property type="evidence" value="ECO:0007669"/>
    <property type="project" value="InterPro"/>
</dbReference>
<reference evidence="4" key="1">
    <citation type="submission" date="2018-03" db="EMBL/GenBank/DDBJ databases">
        <authorList>
            <person name="Guldener U."/>
        </authorList>
    </citation>
    <scope>NUCLEOTIDE SEQUENCE</scope>
</reference>
<feature type="compositionally biased region" description="Basic and acidic residues" evidence="1">
    <location>
        <begin position="1"/>
        <end position="14"/>
    </location>
</feature>
<dbReference type="Proteomes" id="UP001187682">
    <property type="component" value="Unassembled WGS sequence"/>
</dbReference>
<protein>
    <submittedName>
        <fullName evidence="4">Uncharacterized protein</fullName>
    </submittedName>
</protein>
<feature type="region of interest" description="Disordered" evidence="1">
    <location>
        <begin position="241"/>
        <end position="362"/>
    </location>
</feature>
<evidence type="ECO:0000313" key="5">
    <source>
        <dbReference type="Proteomes" id="UP001187682"/>
    </source>
</evidence>
<dbReference type="Pfam" id="PF14612">
    <property type="entry name" value="Ino80_Iec3"/>
    <property type="match status" value="1"/>
</dbReference>
<name>A0AAE8N7K9_9PEZI</name>
<dbReference type="AlphaFoldDB" id="A0AAE8N7K9"/>
<feature type="compositionally biased region" description="Basic and acidic residues" evidence="1">
    <location>
        <begin position="282"/>
        <end position="308"/>
    </location>
</feature>
<evidence type="ECO:0000313" key="4">
    <source>
        <dbReference type="EMBL" id="SPO06653.1"/>
    </source>
</evidence>